<proteinExistence type="predicted"/>
<reference evidence="2 3" key="1">
    <citation type="submission" date="2021-06" db="EMBL/GenBank/DDBJ databases">
        <title>Caerostris darwini draft genome.</title>
        <authorList>
            <person name="Kono N."/>
            <person name="Arakawa K."/>
        </authorList>
    </citation>
    <scope>NUCLEOTIDE SEQUENCE [LARGE SCALE GENOMIC DNA]</scope>
</reference>
<feature type="chain" id="PRO_5043506688" description="Secreted protein" evidence="1">
    <location>
        <begin position="26"/>
        <end position="89"/>
    </location>
</feature>
<evidence type="ECO:0008006" key="4">
    <source>
        <dbReference type="Google" id="ProtNLM"/>
    </source>
</evidence>
<accession>A0AAV4X0A9</accession>
<name>A0AAV4X0A9_9ARAC</name>
<evidence type="ECO:0000313" key="2">
    <source>
        <dbReference type="EMBL" id="GIY87390.1"/>
    </source>
</evidence>
<organism evidence="2 3">
    <name type="scientific">Caerostris darwini</name>
    <dbReference type="NCBI Taxonomy" id="1538125"/>
    <lineage>
        <taxon>Eukaryota</taxon>
        <taxon>Metazoa</taxon>
        <taxon>Ecdysozoa</taxon>
        <taxon>Arthropoda</taxon>
        <taxon>Chelicerata</taxon>
        <taxon>Arachnida</taxon>
        <taxon>Araneae</taxon>
        <taxon>Araneomorphae</taxon>
        <taxon>Entelegynae</taxon>
        <taxon>Araneoidea</taxon>
        <taxon>Araneidae</taxon>
        <taxon>Caerostris</taxon>
    </lineage>
</organism>
<evidence type="ECO:0000256" key="1">
    <source>
        <dbReference type="SAM" id="SignalP"/>
    </source>
</evidence>
<comment type="caution">
    <text evidence="2">The sequence shown here is derived from an EMBL/GenBank/DDBJ whole genome shotgun (WGS) entry which is preliminary data.</text>
</comment>
<dbReference type="EMBL" id="BPLQ01015341">
    <property type="protein sequence ID" value="GIY87390.1"/>
    <property type="molecule type" value="Genomic_DNA"/>
</dbReference>
<sequence>MALMSRRSCLSLFGFSLLLLTIQQSAPPGFVADRVTPSAICTHARTRENSFAHAWGSRAHTHAGIHGSGRVHCDGRERDFSPSITPECD</sequence>
<evidence type="ECO:0000313" key="3">
    <source>
        <dbReference type="Proteomes" id="UP001054837"/>
    </source>
</evidence>
<feature type="signal peptide" evidence="1">
    <location>
        <begin position="1"/>
        <end position="25"/>
    </location>
</feature>
<keyword evidence="1" id="KW-0732">Signal</keyword>
<dbReference type="AlphaFoldDB" id="A0AAV4X0A9"/>
<gene>
    <name evidence="2" type="ORF">CDAR_320491</name>
</gene>
<keyword evidence="3" id="KW-1185">Reference proteome</keyword>
<protein>
    <recommendedName>
        <fullName evidence="4">Secreted protein</fullName>
    </recommendedName>
</protein>
<dbReference type="Proteomes" id="UP001054837">
    <property type="component" value="Unassembled WGS sequence"/>
</dbReference>